<dbReference type="Pfam" id="PF13744">
    <property type="entry name" value="HTH_37"/>
    <property type="match status" value="1"/>
</dbReference>
<dbReference type="PROSITE" id="PS50943">
    <property type="entry name" value="HTH_CROC1"/>
    <property type="match status" value="1"/>
</dbReference>
<sequence length="111" mass="12136">MTRTEGNVFADLGFDKQTAGNLRIRADLMIELREVIRRKGLTQAQAAKLFGVSQPRISDVQDAQVPRAQGCAGAADLVRGKIALFTIDMLVNMLARAGKKVVLQTKRKKAV</sequence>
<dbReference type="InterPro" id="IPR001387">
    <property type="entry name" value="Cro/C1-type_HTH"/>
</dbReference>
<dbReference type="Gene3D" id="1.10.260.40">
    <property type="entry name" value="lambda repressor-like DNA-binding domains"/>
    <property type="match status" value="1"/>
</dbReference>
<proteinExistence type="predicted"/>
<dbReference type="SUPFAM" id="SSF47413">
    <property type="entry name" value="lambda repressor-like DNA-binding domains"/>
    <property type="match status" value="1"/>
</dbReference>
<reference evidence="2 3" key="1">
    <citation type="journal article" date="2016" name="Nat. Commun.">
        <title>Thousands of microbial genomes shed light on interconnected biogeochemical processes in an aquifer system.</title>
        <authorList>
            <person name="Anantharaman K."/>
            <person name="Brown C.T."/>
            <person name="Hug L.A."/>
            <person name="Sharon I."/>
            <person name="Castelle C.J."/>
            <person name="Probst A.J."/>
            <person name="Thomas B.C."/>
            <person name="Singh A."/>
            <person name="Wilkins M.J."/>
            <person name="Karaoz U."/>
            <person name="Brodie E.L."/>
            <person name="Williams K.H."/>
            <person name="Hubbard S.S."/>
            <person name="Banfield J.F."/>
        </authorList>
    </citation>
    <scope>NUCLEOTIDE SEQUENCE [LARGE SCALE GENOMIC DNA]</scope>
</reference>
<evidence type="ECO:0000313" key="3">
    <source>
        <dbReference type="Proteomes" id="UP000178379"/>
    </source>
</evidence>
<evidence type="ECO:0000259" key="1">
    <source>
        <dbReference type="PROSITE" id="PS50943"/>
    </source>
</evidence>
<evidence type="ECO:0000313" key="2">
    <source>
        <dbReference type="EMBL" id="OGI37841.1"/>
    </source>
</evidence>
<dbReference type="GO" id="GO:0003677">
    <property type="term" value="F:DNA binding"/>
    <property type="evidence" value="ECO:0007669"/>
    <property type="project" value="InterPro"/>
</dbReference>
<dbReference type="EMBL" id="MFSQ01000137">
    <property type="protein sequence ID" value="OGI37841.1"/>
    <property type="molecule type" value="Genomic_DNA"/>
</dbReference>
<dbReference type="InterPro" id="IPR010982">
    <property type="entry name" value="Lambda_DNA-bd_dom_sf"/>
</dbReference>
<dbReference type="STRING" id="1817756.A2140_09910"/>
<dbReference type="CDD" id="cd00093">
    <property type="entry name" value="HTH_XRE"/>
    <property type="match status" value="1"/>
</dbReference>
<name>A0A1F6SY12_9PROT</name>
<dbReference type="AlphaFoldDB" id="A0A1F6SY12"/>
<dbReference type="Proteomes" id="UP000178379">
    <property type="component" value="Unassembled WGS sequence"/>
</dbReference>
<dbReference type="InterPro" id="IPR039554">
    <property type="entry name" value="HigA2-like_HTH"/>
</dbReference>
<feature type="domain" description="HTH cro/C1-type" evidence="1">
    <location>
        <begin position="32"/>
        <end position="58"/>
    </location>
</feature>
<comment type="caution">
    <text evidence="2">The sequence shown here is derived from an EMBL/GenBank/DDBJ whole genome shotgun (WGS) entry which is preliminary data.</text>
</comment>
<organism evidence="2 3">
    <name type="scientific">Candidatus Muproteobacteria bacterium RBG_16_62_13</name>
    <dbReference type="NCBI Taxonomy" id="1817756"/>
    <lineage>
        <taxon>Bacteria</taxon>
        <taxon>Pseudomonadati</taxon>
        <taxon>Pseudomonadota</taxon>
        <taxon>Candidatus Muproteobacteria</taxon>
    </lineage>
</organism>
<accession>A0A1F6SY12</accession>
<gene>
    <name evidence="2" type="ORF">A2140_09910</name>
</gene>
<protein>
    <recommendedName>
        <fullName evidence="1">HTH cro/C1-type domain-containing protein</fullName>
    </recommendedName>
</protein>